<dbReference type="Proteomes" id="UP000038040">
    <property type="component" value="Unplaced"/>
</dbReference>
<evidence type="ECO:0000313" key="3">
    <source>
        <dbReference type="Proteomes" id="UP000274756"/>
    </source>
</evidence>
<dbReference type="WBParaSite" id="DME_0000706901-mRNA-1">
    <property type="protein sequence ID" value="DME_0000706901-mRNA-1"/>
    <property type="gene ID" value="DME_0000706901"/>
</dbReference>
<proteinExistence type="predicted"/>
<dbReference type="Proteomes" id="UP000274756">
    <property type="component" value="Unassembled WGS sequence"/>
</dbReference>
<protein>
    <submittedName>
        <fullName evidence="4">Metallothionein</fullName>
    </submittedName>
</protein>
<dbReference type="EMBL" id="UYYG01001192">
    <property type="protein sequence ID" value="VDN59857.1"/>
    <property type="molecule type" value="Genomic_DNA"/>
</dbReference>
<dbReference type="OrthoDB" id="10441335at2759"/>
<reference evidence="4" key="1">
    <citation type="submission" date="2017-02" db="UniProtKB">
        <authorList>
            <consortium name="WormBaseParasite"/>
        </authorList>
    </citation>
    <scope>IDENTIFICATION</scope>
</reference>
<reference evidence="1 3" key="2">
    <citation type="submission" date="2018-11" db="EMBL/GenBank/DDBJ databases">
        <authorList>
            <consortium name="Pathogen Informatics"/>
        </authorList>
    </citation>
    <scope>NUCLEOTIDE SEQUENCE [LARGE SCALE GENOMIC DNA]</scope>
</reference>
<name>A0A0N4UHN1_DRAME</name>
<keyword evidence="3" id="KW-1185">Reference proteome</keyword>
<accession>A0A0N4UHN1</accession>
<evidence type="ECO:0000313" key="4">
    <source>
        <dbReference type="WBParaSite" id="DME_0000706901-mRNA-1"/>
    </source>
</evidence>
<evidence type="ECO:0000313" key="2">
    <source>
        <dbReference type="Proteomes" id="UP000038040"/>
    </source>
</evidence>
<sequence>MARAQFKETLDNSRADVSILSTEAASTMSKPAVSHYCCECVATLNRCAVDSCPCFAARRMCDEHCESAR</sequence>
<dbReference type="AlphaFoldDB" id="A0A0N4UHN1"/>
<gene>
    <name evidence="1" type="ORF">DME_LOCUS9830</name>
</gene>
<evidence type="ECO:0000313" key="1">
    <source>
        <dbReference type="EMBL" id="VDN59857.1"/>
    </source>
</evidence>
<organism evidence="2 4">
    <name type="scientific">Dracunculus medinensis</name>
    <name type="common">Guinea worm</name>
    <dbReference type="NCBI Taxonomy" id="318479"/>
    <lineage>
        <taxon>Eukaryota</taxon>
        <taxon>Metazoa</taxon>
        <taxon>Ecdysozoa</taxon>
        <taxon>Nematoda</taxon>
        <taxon>Chromadorea</taxon>
        <taxon>Rhabditida</taxon>
        <taxon>Spirurina</taxon>
        <taxon>Dracunculoidea</taxon>
        <taxon>Dracunculidae</taxon>
        <taxon>Dracunculus</taxon>
    </lineage>
</organism>